<dbReference type="InterPro" id="IPR005372">
    <property type="entry name" value="UPF0182"/>
</dbReference>
<protein>
    <submittedName>
        <fullName evidence="6">UPF0182 family protein</fullName>
    </submittedName>
</protein>
<feature type="transmembrane region" description="Helical" evidence="5">
    <location>
        <begin position="303"/>
        <end position="325"/>
    </location>
</feature>
<evidence type="ECO:0000313" key="6">
    <source>
        <dbReference type="EMBL" id="GAA4121720.1"/>
    </source>
</evidence>
<evidence type="ECO:0000256" key="3">
    <source>
        <dbReference type="ARBA" id="ARBA00022989"/>
    </source>
</evidence>
<keyword evidence="4 5" id="KW-0472">Membrane</keyword>
<keyword evidence="3 5" id="KW-1133">Transmembrane helix</keyword>
<evidence type="ECO:0000313" key="7">
    <source>
        <dbReference type="Proteomes" id="UP001501495"/>
    </source>
</evidence>
<evidence type="ECO:0000256" key="4">
    <source>
        <dbReference type="ARBA" id="ARBA00023136"/>
    </source>
</evidence>
<feature type="transmembrane region" description="Helical" evidence="5">
    <location>
        <begin position="80"/>
        <end position="101"/>
    </location>
</feature>
<accession>A0ABP7XM38</accession>
<feature type="transmembrane region" description="Helical" evidence="5">
    <location>
        <begin position="228"/>
        <end position="250"/>
    </location>
</feature>
<feature type="transmembrane region" description="Helical" evidence="5">
    <location>
        <begin position="191"/>
        <end position="216"/>
    </location>
</feature>
<proteinExistence type="predicted"/>
<organism evidence="6 7">
    <name type="scientific">Nocardioides fonticola</name>
    <dbReference type="NCBI Taxonomy" id="450363"/>
    <lineage>
        <taxon>Bacteria</taxon>
        <taxon>Bacillati</taxon>
        <taxon>Actinomycetota</taxon>
        <taxon>Actinomycetes</taxon>
        <taxon>Propionibacteriales</taxon>
        <taxon>Nocardioidaceae</taxon>
        <taxon>Nocardioides</taxon>
    </lineage>
</organism>
<dbReference type="Proteomes" id="UP001501495">
    <property type="component" value="Unassembled WGS sequence"/>
</dbReference>
<evidence type="ECO:0000256" key="1">
    <source>
        <dbReference type="ARBA" id="ARBA00022475"/>
    </source>
</evidence>
<keyword evidence="2 5" id="KW-0812">Transmembrane</keyword>
<comment type="caution">
    <text evidence="6">The sequence shown here is derived from an EMBL/GenBank/DDBJ whole genome shotgun (WGS) entry which is preliminary data.</text>
</comment>
<dbReference type="RefSeq" id="WP_344733952.1">
    <property type="nucleotide sequence ID" value="NZ_BAAAZH010000020.1"/>
</dbReference>
<feature type="transmembrane region" description="Helical" evidence="5">
    <location>
        <begin position="279"/>
        <end position="298"/>
    </location>
</feature>
<feature type="transmembrane region" description="Helical" evidence="5">
    <location>
        <begin position="134"/>
        <end position="155"/>
    </location>
</feature>
<dbReference type="EMBL" id="BAAAZH010000020">
    <property type="protein sequence ID" value="GAA4121720.1"/>
    <property type="molecule type" value="Genomic_DNA"/>
</dbReference>
<keyword evidence="7" id="KW-1185">Reference proteome</keyword>
<sequence>MASQAPVAPADTVAASDPLDPFTSGLRRLRRWGRRALLSVVAIGLVAVAVSALARVETNRLWFDSLGDGAVYATRLRAELLLGIVTALLAGGLGALAVVLVNRTAPAPWPREEDEQARGWRAWVEAHPVAARRLVLAVFTLVPAYRLGTAASGSWQQYLLWRHAVPWGTTDPTYHRDLSYYVEIYPWHRTVVGLLSSMLTWAIVATIVAALVHGSLRLRGPGRRVTRPLIAQTSALLAAWLLVHAGSYWLDRMALTTSNRGPVTGAGYTDTHAVGPGRIGLIVVVVLVALALAANVVLRRGRLLAGAVALTVVASLLFATAWPALVQHLKEQPSAATLDLPQIRRNQQATAAAFGIGDVTVQEAGATDAAARPSLAALTRQALDDTQLRALDPNRLTPTFDVKQQLQAYYGFKNTLDVDRYPLGGRTRDVAIGVRELHAGNVSRSTWATQHLVYTHGYGVVAAPTDSIDPTTGVPTFLDGGLPPEQQIPVTQPRVYFGQNSPSYSIVGQPQGAAPVEFDHPAGAGTDAAATHTTYTGGGGVPVGSWWHRLLYATTLRSPQILLSSGINTDSRILTVRDPRARVAALAPWLTLDGDVYPVVVDGDIEWVVDGYTTASTYPDAQQVDLHQATTSTLTAQGASVAQPHGAVNYMRDSVKATVDAYTGEVHLYAWDQAAHPDPLLTAWTSIDPGLIEPESAIPAALLPHLRYPQDLFDVQRQLLTKYHVTDAADFYSGNDFWSVPTDPTVAATQQLNSSTTYTPPARTPSDPSVYQTLSADGTSKARFSLSTPLVTLNHHDLAGFLSVDSTPGADYGHLTLLRFPSGAGVGSPAQVQNDIESTTRISEALTLQRGGNSKVVLGQLVAVPLQGQMLYVEPIYTQAQGSNSFPILRHVVAVYGDGDPAFTTGLDSAVRQAIASGERAAS</sequence>
<dbReference type="Pfam" id="PF03699">
    <property type="entry name" value="UPF0182"/>
    <property type="match status" value="1"/>
</dbReference>
<feature type="transmembrane region" description="Helical" evidence="5">
    <location>
        <begin position="36"/>
        <end position="56"/>
    </location>
</feature>
<dbReference type="PANTHER" id="PTHR39344">
    <property type="entry name" value="UPF0182 PROTEIN SLL1060"/>
    <property type="match status" value="1"/>
</dbReference>
<evidence type="ECO:0000256" key="5">
    <source>
        <dbReference type="SAM" id="Phobius"/>
    </source>
</evidence>
<name>A0ABP7XM38_9ACTN</name>
<evidence type="ECO:0000256" key="2">
    <source>
        <dbReference type="ARBA" id="ARBA00022692"/>
    </source>
</evidence>
<keyword evidence="1" id="KW-1003">Cell membrane</keyword>
<gene>
    <name evidence="6" type="ORF">GCM10022215_26910</name>
</gene>
<dbReference type="PANTHER" id="PTHR39344:SF1">
    <property type="entry name" value="UPF0182 PROTEIN SLL1060"/>
    <property type="match status" value="1"/>
</dbReference>
<reference evidence="7" key="1">
    <citation type="journal article" date="2019" name="Int. J. Syst. Evol. Microbiol.">
        <title>The Global Catalogue of Microorganisms (GCM) 10K type strain sequencing project: providing services to taxonomists for standard genome sequencing and annotation.</title>
        <authorList>
            <consortium name="The Broad Institute Genomics Platform"/>
            <consortium name="The Broad Institute Genome Sequencing Center for Infectious Disease"/>
            <person name="Wu L."/>
            <person name="Ma J."/>
        </authorList>
    </citation>
    <scope>NUCLEOTIDE SEQUENCE [LARGE SCALE GENOMIC DNA]</scope>
    <source>
        <strain evidence="7">JCM 16703</strain>
    </source>
</reference>